<dbReference type="Proteomes" id="UP000638462">
    <property type="component" value="Unassembled WGS sequence"/>
</dbReference>
<feature type="coiled-coil region" evidence="1">
    <location>
        <begin position="507"/>
        <end position="570"/>
    </location>
</feature>
<reference evidence="4" key="1">
    <citation type="journal article" date="2019" name="Int. J. Syst. Evol. Microbiol.">
        <title>The Global Catalogue of Microorganisms (GCM) 10K type strain sequencing project: providing services to taxonomists for standard genome sequencing and annotation.</title>
        <authorList>
            <consortium name="The Broad Institute Genomics Platform"/>
            <consortium name="The Broad Institute Genome Sequencing Center for Infectious Disease"/>
            <person name="Wu L."/>
            <person name="Ma J."/>
        </authorList>
    </citation>
    <scope>NUCLEOTIDE SEQUENCE [LARGE SCALE GENOMIC DNA]</scope>
    <source>
        <strain evidence="4">CGMCC 1.15394</strain>
    </source>
</reference>
<evidence type="ECO:0000313" key="4">
    <source>
        <dbReference type="Proteomes" id="UP000638462"/>
    </source>
</evidence>
<evidence type="ECO:0000313" key="3">
    <source>
        <dbReference type="EMBL" id="GGE91385.1"/>
    </source>
</evidence>
<protein>
    <submittedName>
        <fullName evidence="3">Uncharacterized protein</fullName>
    </submittedName>
</protein>
<keyword evidence="4" id="KW-1185">Reference proteome</keyword>
<dbReference type="RefSeq" id="WP_188728137.1">
    <property type="nucleotide sequence ID" value="NZ_BMIT01000005.1"/>
</dbReference>
<evidence type="ECO:0000256" key="2">
    <source>
        <dbReference type="SAM" id="MobiDB-lite"/>
    </source>
</evidence>
<feature type="region of interest" description="Disordered" evidence="2">
    <location>
        <begin position="1"/>
        <end position="50"/>
    </location>
</feature>
<sequence>MDFNNEDLKNKKANQQQNKIENTSKSFNKKLEASERQQQHEEAKAKAASDKMMQDLENLVKEAAKQQKISDFKTKSAQKLISTFKNRLATDQYFNKTVLNAFKARGRTPEKQITGRYSSVNYRAMKEGERSLQSFINSLIHSLRLSKKDVLEWEDELTKDNLYFYNKTIYKGDEFNEVNQQIFDEIIADKEADILNKDDINNKNDVKKLSTSRTNYRKKVLEISDDEAFKKVINLLECKSNKLKENDNEKIALVIKKAREMAYKRIDKLNLSPAKAEQKKRNFENFIDIRDKHIKARTTKRVFETSQTCFIQESVFKIPHKNGDLSKIEAQEYMDVAQSFFKRVCPDHPVIFGAIHLDETADPTMTEEVDQETANITKKLKCRSGDNLHFFVDGKNSKTGQYDLRKAQIDFARKEQHRLKKIYGIDFNFNEDGSYKLNNQQKTIWGQIMQVSFYTEMQKMLFKHDIALKFLNSTEKSNFDYIQSCLQEHLPLSCRQQSRWNMKQGMINKAQNELDNKNERKKELNNDVVSLITDRNNIQADVDNLRNQRLEQALKRLHEWQNHIKNDEETDGGSSNFGKLKAKAAAKAINDLADEQPEVAKKVAQSAINFEDNNNIKDYFKVSNNLNNNKNLKSKPKFKRN</sequence>
<comment type="caution">
    <text evidence="3">The sequence shown here is derived from an EMBL/GenBank/DDBJ whole genome shotgun (WGS) entry which is preliminary data.</text>
</comment>
<evidence type="ECO:0000256" key="1">
    <source>
        <dbReference type="SAM" id="Coils"/>
    </source>
</evidence>
<dbReference type="EMBL" id="BMIT01000005">
    <property type="protein sequence ID" value="GGE91385.1"/>
    <property type="molecule type" value="Genomic_DNA"/>
</dbReference>
<keyword evidence="1" id="KW-0175">Coiled coil</keyword>
<feature type="compositionally biased region" description="Basic and acidic residues" evidence="2">
    <location>
        <begin position="1"/>
        <end position="10"/>
    </location>
</feature>
<feature type="compositionally biased region" description="Basic and acidic residues" evidence="2">
    <location>
        <begin position="29"/>
        <end position="50"/>
    </location>
</feature>
<proteinExistence type="predicted"/>
<gene>
    <name evidence="3" type="ORF">GCM10008027_15320</name>
</gene>
<organism evidence="3 4">
    <name type="scientific">Pseudoalteromonas gelatinilytica</name>
    <dbReference type="NCBI Taxonomy" id="1703256"/>
    <lineage>
        <taxon>Bacteria</taxon>
        <taxon>Pseudomonadati</taxon>
        <taxon>Pseudomonadota</taxon>
        <taxon>Gammaproteobacteria</taxon>
        <taxon>Alteromonadales</taxon>
        <taxon>Pseudoalteromonadaceae</taxon>
        <taxon>Pseudoalteromonas</taxon>
    </lineage>
</organism>
<accession>A0ABQ1TG34</accession>
<name>A0ABQ1TG34_9GAMM</name>